<name>K0KH35_WICCF</name>
<sequence>MQLSLLTSLAIVSTLLGSSFAAPVENINIKDNGNGTSEADVPGTSQGVEFPFAKEAIIEAVSLGNDIAPIVLNDAVYFVNTTTVDKELESKLGKREAWNWRVYLNGSPNYKREAEADAEPWRWSRPIVSPCGPRYKRDADAEPHRWTRPAYCSERPKY</sequence>
<gene>
    <name evidence="2" type="ORF">BN7_4090</name>
</gene>
<proteinExistence type="predicted"/>
<organism evidence="2 3">
    <name type="scientific">Wickerhamomyces ciferrii (strain ATCC 14091 / BCRC 22168 / CBS 111 / JCM 3599 / NBRC 0793 / NRRL Y-1031 F-60-10)</name>
    <name type="common">Yeast</name>
    <name type="synonym">Pichia ciferrii</name>
    <dbReference type="NCBI Taxonomy" id="1206466"/>
    <lineage>
        <taxon>Eukaryota</taxon>
        <taxon>Fungi</taxon>
        <taxon>Dikarya</taxon>
        <taxon>Ascomycota</taxon>
        <taxon>Saccharomycotina</taxon>
        <taxon>Saccharomycetes</taxon>
        <taxon>Phaffomycetales</taxon>
        <taxon>Wickerhamomycetaceae</taxon>
        <taxon>Wickerhamomyces</taxon>
    </lineage>
</organism>
<feature type="signal peptide" evidence="1">
    <location>
        <begin position="1"/>
        <end position="21"/>
    </location>
</feature>
<dbReference type="AlphaFoldDB" id="K0KH35"/>
<protein>
    <submittedName>
        <fullName evidence="2">Mating factor alpha</fullName>
    </submittedName>
</protein>
<evidence type="ECO:0000313" key="3">
    <source>
        <dbReference type="Proteomes" id="UP000009328"/>
    </source>
</evidence>
<reference evidence="2 3" key="1">
    <citation type="journal article" date="2012" name="Eukaryot. Cell">
        <title>Draft genome sequence of Wickerhamomyces ciferrii NRRL Y-1031 F-60-10.</title>
        <authorList>
            <person name="Schneider J."/>
            <person name="Andrea H."/>
            <person name="Blom J."/>
            <person name="Jaenicke S."/>
            <person name="Ruckert C."/>
            <person name="Schorsch C."/>
            <person name="Szczepanowski R."/>
            <person name="Farwick M."/>
            <person name="Goesmann A."/>
            <person name="Puhler A."/>
            <person name="Schaffer S."/>
            <person name="Tauch A."/>
            <person name="Kohler T."/>
            <person name="Brinkrolf K."/>
        </authorList>
    </citation>
    <scope>NUCLEOTIDE SEQUENCE [LARGE SCALE GENOMIC DNA]</scope>
    <source>
        <strain evidence="3">ATCC 14091 / BCRC 22168 / CBS 111 / JCM 3599 / NBRC 0793 / NRRL Y-1031 F-60-10</strain>
    </source>
</reference>
<dbReference type="Proteomes" id="UP000009328">
    <property type="component" value="Unassembled WGS sequence"/>
</dbReference>
<dbReference type="HOGENOM" id="CLU_1526365_0_0_1"/>
<keyword evidence="1" id="KW-0732">Signal</keyword>
<dbReference type="FunCoup" id="K0KH35">
    <property type="interactions" value="120"/>
</dbReference>
<evidence type="ECO:0000313" key="2">
    <source>
        <dbReference type="EMBL" id="CCH44525.1"/>
    </source>
</evidence>
<comment type="caution">
    <text evidence="2">The sequence shown here is derived from an EMBL/GenBank/DDBJ whole genome shotgun (WGS) entry which is preliminary data.</text>
</comment>
<dbReference type="eggNOG" id="ENOG502S0T3">
    <property type="taxonomic scope" value="Eukaryota"/>
</dbReference>
<accession>K0KH35</accession>
<feature type="chain" id="PRO_5003836131" evidence="1">
    <location>
        <begin position="22"/>
        <end position="158"/>
    </location>
</feature>
<dbReference type="EMBL" id="CAIF01000138">
    <property type="protein sequence ID" value="CCH44525.1"/>
    <property type="molecule type" value="Genomic_DNA"/>
</dbReference>
<dbReference type="InParanoid" id="K0KH35"/>
<evidence type="ECO:0000256" key="1">
    <source>
        <dbReference type="SAM" id="SignalP"/>
    </source>
</evidence>
<keyword evidence="3" id="KW-1185">Reference proteome</keyword>